<dbReference type="InterPro" id="IPR036890">
    <property type="entry name" value="HATPase_C_sf"/>
</dbReference>
<keyword evidence="5" id="KW-0547">Nucleotide-binding</keyword>
<gene>
    <name evidence="11" type="ORF">E6K74_12500</name>
    <name evidence="12" type="ORF">E6K77_08750</name>
</gene>
<evidence type="ECO:0000256" key="2">
    <source>
        <dbReference type="ARBA" id="ARBA00012438"/>
    </source>
</evidence>
<dbReference type="Gene3D" id="3.30.565.10">
    <property type="entry name" value="Histidine kinase-like ATPase, C-terminal domain"/>
    <property type="match status" value="1"/>
</dbReference>
<dbReference type="GO" id="GO:0046983">
    <property type="term" value="F:protein dimerization activity"/>
    <property type="evidence" value="ECO:0007669"/>
    <property type="project" value="InterPro"/>
</dbReference>
<dbReference type="CDD" id="cd16917">
    <property type="entry name" value="HATPase_UhpB-NarQ-NarX-like"/>
    <property type="match status" value="1"/>
</dbReference>
<organism evidence="12 13">
    <name type="scientific">Eiseniibacteriota bacterium</name>
    <dbReference type="NCBI Taxonomy" id="2212470"/>
    <lineage>
        <taxon>Bacteria</taxon>
        <taxon>Candidatus Eiseniibacteriota</taxon>
    </lineage>
</organism>
<keyword evidence="6" id="KW-0418">Kinase</keyword>
<dbReference type="InterPro" id="IPR050482">
    <property type="entry name" value="Sensor_HK_TwoCompSys"/>
</dbReference>
<evidence type="ECO:0000256" key="3">
    <source>
        <dbReference type="ARBA" id="ARBA00022553"/>
    </source>
</evidence>
<dbReference type="GO" id="GO:0000155">
    <property type="term" value="F:phosphorelay sensor kinase activity"/>
    <property type="evidence" value="ECO:0007669"/>
    <property type="project" value="InterPro"/>
</dbReference>
<dbReference type="EC" id="2.7.13.3" evidence="2"/>
<evidence type="ECO:0000256" key="8">
    <source>
        <dbReference type="ARBA" id="ARBA00023012"/>
    </source>
</evidence>
<dbReference type="PANTHER" id="PTHR24421:SF10">
    <property type="entry name" value="NITRATE_NITRITE SENSOR PROTEIN NARQ"/>
    <property type="match status" value="1"/>
</dbReference>
<dbReference type="Proteomes" id="UP000317366">
    <property type="component" value="Unassembled WGS sequence"/>
</dbReference>
<keyword evidence="4" id="KW-0808">Transferase</keyword>
<dbReference type="InterPro" id="IPR011712">
    <property type="entry name" value="Sig_transdc_His_kin_sub3_dim/P"/>
</dbReference>
<evidence type="ECO:0000256" key="5">
    <source>
        <dbReference type="ARBA" id="ARBA00022741"/>
    </source>
</evidence>
<evidence type="ECO:0000259" key="10">
    <source>
        <dbReference type="PROSITE" id="PS50109"/>
    </source>
</evidence>
<accession>A0A538TED6</accession>
<evidence type="ECO:0000313" key="11">
    <source>
        <dbReference type="EMBL" id="TMQ52318.1"/>
    </source>
</evidence>
<dbReference type="SMART" id="SM00387">
    <property type="entry name" value="HATPase_c"/>
    <property type="match status" value="1"/>
</dbReference>
<evidence type="ECO:0000256" key="7">
    <source>
        <dbReference type="ARBA" id="ARBA00022840"/>
    </source>
</evidence>
<protein>
    <recommendedName>
        <fullName evidence="2">histidine kinase</fullName>
        <ecNumber evidence="2">2.7.13.3</ecNumber>
    </recommendedName>
</protein>
<comment type="caution">
    <text evidence="12">The sequence shown here is derived from an EMBL/GenBank/DDBJ whole genome shotgun (WGS) entry which is preliminary data.</text>
</comment>
<feature type="region of interest" description="Disordered" evidence="9">
    <location>
        <begin position="35"/>
        <end position="65"/>
    </location>
</feature>
<evidence type="ECO:0000256" key="9">
    <source>
        <dbReference type="SAM" id="MobiDB-lite"/>
    </source>
</evidence>
<dbReference type="SMART" id="SM00091">
    <property type="entry name" value="PAS"/>
    <property type="match status" value="1"/>
</dbReference>
<sequence>MIYSALTQSMDRQALISSHPWMFCIVAPPVADGVSMGGGPVPHEKRDRAMQHERSDSNSASKLSRPELGGDRYRVIFEKLPHPAWVLDLATLRFLAANEAAVSKYRYSLDEFRNMSYLDIHLPGDAPVVKERLTNGQSASPGTCVWRHKTKRGALLDVVAAWSPIPFDGVRAILLTADSALPEQETGNDRERLGALSRRLVELQETERAEIARELHDEIGQLLTGLKLMLSADGQDPLGLADPAGSRRDEMLQVVNELMGRTRSISMDLRPLMLDQLGLLPALAWHFERFTEQTRVRVSFSHRGIDARFPRAVETALFRIIQEALTNAARHAGIETLDVDVRADSASLMLRVADRGSGFDMKAASAGCSAGLTGMQERALLVGGHLRIDSFPGAGTQVTAELPLRERSESGD</sequence>
<evidence type="ECO:0000313" key="12">
    <source>
        <dbReference type="EMBL" id="TMQ62005.1"/>
    </source>
</evidence>
<evidence type="ECO:0000256" key="1">
    <source>
        <dbReference type="ARBA" id="ARBA00000085"/>
    </source>
</evidence>
<dbReference type="EMBL" id="VBOX01000087">
    <property type="protein sequence ID" value="TMQ62005.1"/>
    <property type="molecule type" value="Genomic_DNA"/>
</dbReference>
<dbReference type="Pfam" id="PF02518">
    <property type="entry name" value="HATPase_c"/>
    <property type="match status" value="1"/>
</dbReference>
<dbReference type="GO" id="GO:0005524">
    <property type="term" value="F:ATP binding"/>
    <property type="evidence" value="ECO:0007669"/>
    <property type="project" value="UniProtKB-KW"/>
</dbReference>
<feature type="compositionally biased region" description="Basic and acidic residues" evidence="9">
    <location>
        <begin position="42"/>
        <end position="56"/>
    </location>
</feature>
<dbReference type="PANTHER" id="PTHR24421">
    <property type="entry name" value="NITRATE/NITRITE SENSOR PROTEIN NARX-RELATED"/>
    <property type="match status" value="1"/>
</dbReference>
<keyword evidence="7" id="KW-0067">ATP-binding</keyword>
<dbReference type="Pfam" id="PF07730">
    <property type="entry name" value="HisKA_3"/>
    <property type="match status" value="1"/>
</dbReference>
<dbReference type="Gene3D" id="3.30.450.20">
    <property type="entry name" value="PAS domain"/>
    <property type="match status" value="1"/>
</dbReference>
<dbReference type="GO" id="GO:0016020">
    <property type="term" value="C:membrane"/>
    <property type="evidence" value="ECO:0007669"/>
    <property type="project" value="InterPro"/>
</dbReference>
<dbReference type="SUPFAM" id="SSF55874">
    <property type="entry name" value="ATPase domain of HSP90 chaperone/DNA topoisomerase II/histidine kinase"/>
    <property type="match status" value="1"/>
</dbReference>
<evidence type="ECO:0000313" key="14">
    <source>
        <dbReference type="Proteomes" id="UP000319829"/>
    </source>
</evidence>
<dbReference type="PROSITE" id="PS50109">
    <property type="entry name" value="HIS_KIN"/>
    <property type="match status" value="1"/>
</dbReference>
<dbReference type="EMBL" id="VBOU01000104">
    <property type="protein sequence ID" value="TMQ52318.1"/>
    <property type="molecule type" value="Genomic_DNA"/>
</dbReference>
<dbReference type="CDD" id="cd00130">
    <property type="entry name" value="PAS"/>
    <property type="match status" value="1"/>
</dbReference>
<dbReference type="Gene3D" id="1.20.5.1930">
    <property type="match status" value="1"/>
</dbReference>
<dbReference type="InterPro" id="IPR003594">
    <property type="entry name" value="HATPase_dom"/>
</dbReference>
<reference evidence="13 14" key="1">
    <citation type="journal article" date="2019" name="Nat. Microbiol.">
        <title>Mediterranean grassland soil C-N compound turnover is dependent on rainfall and depth, and is mediated by genomically divergent microorganisms.</title>
        <authorList>
            <person name="Diamond S."/>
            <person name="Andeer P.F."/>
            <person name="Li Z."/>
            <person name="Crits-Christoph A."/>
            <person name="Burstein D."/>
            <person name="Anantharaman K."/>
            <person name="Lane K.R."/>
            <person name="Thomas B.C."/>
            <person name="Pan C."/>
            <person name="Northen T.R."/>
            <person name="Banfield J.F."/>
        </authorList>
    </citation>
    <scope>NUCLEOTIDE SEQUENCE [LARGE SCALE GENOMIC DNA]</scope>
    <source>
        <strain evidence="11">WS_4</strain>
        <strain evidence="12">WS_7</strain>
    </source>
</reference>
<feature type="domain" description="Histidine kinase" evidence="10">
    <location>
        <begin position="210"/>
        <end position="406"/>
    </location>
</feature>
<dbReference type="SUPFAM" id="SSF55785">
    <property type="entry name" value="PYP-like sensor domain (PAS domain)"/>
    <property type="match status" value="1"/>
</dbReference>
<evidence type="ECO:0000256" key="4">
    <source>
        <dbReference type="ARBA" id="ARBA00022679"/>
    </source>
</evidence>
<dbReference type="InterPro" id="IPR000014">
    <property type="entry name" value="PAS"/>
</dbReference>
<dbReference type="InterPro" id="IPR005467">
    <property type="entry name" value="His_kinase_dom"/>
</dbReference>
<dbReference type="Proteomes" id="UP000319829">
    <property type="component" value="Unassembled WGS sequence"/>
</dbReference>
<evidence type="ECO:0000313" key="13">
    <source>
        <dbReference type="Proteomes" id="UP000317366"/>
    </source>
</evidence>
<dbReference type="InterPro" id="IPR035965">
    <property type="entry name" value="PAS-like_dom_sf"/>
</dbReference>
<proteinExistence type="predicted"/>
<dbReference type="AlphaFoldDB" id="A0A538TED6"/>
<keyword evidence="3" id="KW-0597">Phosphoprotein</keyword>
<keyword evidence="8" id="KW-0902">Two-component regulatory system</keyword>
<evidence type="ECO:0000256" key="6">
    <source>
        <dbReference type="ARBA" id="ARBA00022777"/>
    </source>
</evidence>
<comment type="catalytic activity">
    <reaction evidence="1">
        <text>ATP + protein L-histidine = ADP + protein N-phospho-L-histidine.</text>
        <dbReference type="EC" id="2.7.13.3"/>
    </reaction>
</comment>
<name>A0A538TED6_UNCEI</name>